<dbReference type="EMBL" id="JBBWWR010000019">
    <property type="protein sequence ID" value="KAK8941632.1"/>
    <property type="molecule type" value="Genomic_DNA"/>
</dbReference>
<dbReference type="InterPro" id="IPR027443">
    <property type="entry name" value="IPNS-like_sf"/>
</dbReference>
<comment type="caution">
    <text evidence="1">The sequence shown here is derived from an EMBL/GenBank/DDBJ whole genome shotgun (WGS) entry which is preliminary data.</text>
</comment>
<dbReference type="SUPFAM" id="SSF51197">
    <property type="entry name" value="Clavaminate synthase-like"/>
    <property type="match status" value="1"/>
</dbReference>
<evidence type="ECO:0008006" key="3">
    <source>
        <dbReference type="Google" id="ProtNLM"/>
    </source>
</evidence>
<gene>
    <name evidence="1" type="ORF">KSP40_PGU009247</name>
</gene>
<dbReference type="PANTHER" id="PTHR48420:SF1">
    <property type="entry name" value="NON-HAEM DIOXYGENASE N-TERMINAL DOMAIN-CONTAINING PROTEIN"/>
    <property type="match status" value="1"/>
</dbReference>
<name>A0ABR2LHU1_9ASPA</name>
<reference evidence="1 2" key="1">
    <citation type="journal article" date="2022" name="Nat. Plants">
        <title>Genomes of leafy and leafless Platanthera orchids illuminate the evolution of mycoheterotrophy.</title>
        <authorList>
            <person name="Li M.H."/>
            <person name="Liu K.W."/>
            <person name="Li Z."/>
            <person name="Lu H.C."/>
            <person name="Ye Q.L."/>
            <person name="Zhang D."/>
            <person name="Wang J.Y."/>
            <person name="Li Y.F."/>
            <person name="Zhong Z.M."/>
            <person name="Liu X."/>
            <person name="Yu X."/>
            <person name="Liu D.K."/>
            <person name="Tu X.D."/>
            <person name="Liu B."/>
            <person name="Hao Y."/>
            <person name="Liao X.Y."/>
            <person name="Jiang Y.T."/>
            <person name="Sun W.H."/>
            <person name="Chen J."/>
            <person name="Chen Y.Q."/>
            <person name="Ai Y."/>
            <person name="Zhai J.W."/>
            <person name="Wu S.S."/>
            <person name="Zhou Z."/>
            <person name="Hsiao Y.Y."/>
            <person name="Wu W.L."/>
            <person name="Chen Y.Y."/>
            <person name="Lin Y.F."/>
            <person name="Hsu J.L."/>
            <person name="Li C.Y."/>
            <person name="Wang Z.W."/>
            <person name="Zhao X."/>
            <person name="Zhong W.Y."/>
            <person name="Ma X.K."/>
            <person name="Ma L."/>
            <person name="Huang J."/>
            <person name="Chen G.Z."/>
            <person name="Huang M.Z."/>
            <person name="Huang L."/>
            <person name="Peng D.H."/>
            <person name="Luo Y.B."/>
            <person name="Zou S.Q."/>
            <person name="Chen S.P."/>
            <person name="Lan S."/>
            <person name="Tsai W.C."/>
            <person name="Van de Peer Y."/>
            <person name="Liu Z.J."/>
        </authorList>
    </citation>
    <scope>NUCLEOTIDE SEQUENCE [LARGE SCALE GENOMIC DNA]</scope>
    <source>
        <strain evidence="1">Lor288</strain>
    </source>
</reference>
<keyword evidence="2" id="KW-1185">Reference proteome</keyword>
<protein>
    <recommendedName>
        <fullName evidence="3">Non-haem dioxygenase N-terminal domain-containing protein</fullName>
    </recommendedName>
</protein>
<accession>A0ABR2LHU1</accession>
<dbReference type="Proteomes" id="UP001412067">
    <property type="component" value="Unassembled WGS sequence"/>
</dbReference>
<evidence type="ECO:0000313" key="2">
    <source>
        <dbReference type="Proteomes" id="UP001412067"/>
    </source>
</evidence>
<dbReference type="Gene3D" id="2.60.120.330">
    <property type="entry name" value="B-lactam Antibiotic, Isopenicillin N Synthase, Chain"/>
    <property type="match status" value="1"/>
</dbReference>
<proteinExistence type="predicted"/>
<evidence type="ECO:0000313" key="1">
    <source>
        <dbReference type="EMBL" id="KAK8941632.1"/>
    </source>
</evidence>
<dbReference type="PANTHER" id="PTHR48420">
    <property type="entry name" value="NON-HAEM DIOXYGENASE N-TERMINAL DOMAIN-CONTAINING PROTEIN"/>
    <property type="match status" value="1"/>
</dbReference>
<sequence length="223" mass="25211">MVFIFSHVDPSLDIIPASFRPSSCQFAVRRISFRVSCQKKSSEFETPYRTIGTVSISYSDLKDKRRDLSPMIEEGFGPNGLGIISVSEVPGFSDLRQNLLNLSPRIASLPNEVRSQLEDPESRYNFGWSHGKEKLESGKPDTYKGSFYANPVLDVPTTDASLIQRYPHYCRPNIWPINDLPELESAFKALGRLILDVGLLLAYHCDHYGIVDILKFLFPSFCL</sequence>
<organism evidence="1 2">
    <name type="scientific">Platanthera guangdongensis</name>
    <dbReference type="NCBI Taxonomy" id="2320717"/>
    <lineage>
        <taxon>Eukaryota</taxon>
        <taxon>Viridiplantae</taxon>
        <taxon>Streptophyta</taxon>
        <taxon>Embryophyta</taxon>
        <taxon>Tracheophyta</taxon>
        <taxon>Spermatophyta</taxon>
        <taxon>Magnoliopsida</taxon>
        <taxon>Liliopsida</taxon>
        <taxon>Asparagales</taxon>
        <taxon>Orchidaceae</taxon>
        <taxon>Orchidoideae</taxon>
        <taxon>Orchideae</taxon>
        <taxon>Orchidinae</taxon>
        <taxon>Platanthera</taxon>
    </lineage>
</organism>